<dbReference type="SFLD" id="SFLDG00180">
    <property type="entry name" value="muconate_cycloisomerase"/>
    <property type="match status" value="1"/>
</dbReference>
<proteinExistence type="inferred from homology"/>
<dbReference type="SUPFAM" id="SSF51604">
    <property type="entry name" value="Enolase C-terminal domain-like"/>
    <property type="match status" value="1"/>
</dbReference>
<evidence type="ECO:0000256" key="5">
    <source>
        <dbReference type="ARBA" id="ARBA00023239"/>
    </source>
</evidence>
<comment type="similarity">
    <text evidence="7">Belongs to the mandelate racemase/muconate lactonizing enzyme family. MenC type 2 subfamily.</text>
</comment>
<dbReference type="GO" id="GO:0043748">
    <property type="term" value="F:O-succinylbenzoate synthase activity"/>
    <property type="evidence" value="ECO:0007669"/>
    <property type="project" value="UniProtKB-EC"/>
</dbReference>
<dbReference type="GO" id="GO:0000287">
    <property type="term" value="F:magnesium ion binding"/>
    <property type="evidence" value="ECO:0007669"/>
    <property type="project" value="UniProtKB-UniRule"/>
</dbReference>
<name>A0A4S3PMW5_9BACI</name>
<feature type="binding site" evidence="7">
    <location>
        <position position="239"/>
    </location>
    <ligand>
        <name>Mg(2+)</name>
        <dbReference type="ChEBI" id="CHEBI:18420"/>
    </ligand>
</feature>
<evidence type="ECO:0000256" key="3">
    <source>
        <dbReference type="ARBA" id="ARBA00022723"/>
    </source>
</evidence>
<dbReference type="InterPro" id="IPR013341">
    <property type="entry name" value="Mandelate_racemase_N_dom"/>
</dbReference>
<dbReference type="CDD" id="cd03317">
    <property type="entry name" value="NAAAR"/>
    <property type="match status" value="1"/>
</dbReference>
<comment type="cofactor">
    <cofactor evidence="1 7">
        <name>a divalent metal cation</name>
        <dbReference type="ChEBI" id="CHEBI:60240"/>
    </cofactor>
</comment>
<dbReference type="AlphaFoldDB" id="A0A4S3PMW5"/>
<dbReference type="InterPro" id="IPR029065">
    <property type="entry name" value="Enolase_C-like"/>
</dbReference>
<keyword evidence="4 7" id="KW-0460">Magnesium</keyword>
<evidence type="ECO:0000256" key="7">
    <source>
        <dbReference type="HAMAP-Rule" id="MF_01933"/>
    </source>
</evidence>
<dbReference type="PANTHER" id="PTHR48073:SF5">
    <property type="entry name" value="O-SUCCINYLBENZOATE SYNTHASE"/>
    <property type="match status" value="1"/>
</dbReference>
<feature type="domain" description="Mandelate racemase/muconate lactonizing enzyme C-terminal" evidence="8">
    <location>
        <begin position="143"/>
        <end position="235"/>
    </location>
</feature>
<dbReference type="Gene3D" id="3.20.20.120">
    <property type="entry name" value="Enolase-like C-terminal domain"/>
    <property type="match status" value="1"/>
</dbReference>
<comment type="catalytic activity">
    <reaction evidence="7">
        <text>(1R,6R)-6-hydroxy-2-succinyl-cyclohexa-2,4-diene-1-carboxylate = 2-succinylbenzoate + H2O</text>
        <dbReference type="Rhea" id="RHEA:10196"/>
        <dbReference type="ChEBI" id="CHEBI:15377"/>
        <dbReference type="ChEBI" id="CHEBI:18325"/>
        <dbReference type="ChEBI" id="CHEBI:58689"/>
        <dbReference type="EC" id="4.2.1.113"/>
    </reaction>
</comment>
<feature type="active site" description="Proton donor" evidence="7">
    <location>
        <position position="164"/>
    </location>
</feature>
<dbReference type="GO" id="GO:0016854">
    <property type="term" value="F:racemase and epimerase activity"/>
    <property type="evidence" value="ECO:0007669"/>
    <property type="project" value="UniProtKB-ARBA"/>
</dbReference>
<feature type="binding site" evidence="7">
    <location>
        <position position="214"/>
    </location>
    <ligand>
        <name>Mg(2+)</name>
        <dbReference type="ChEBI" id="CHEBI:18420"/>
    </ligand>
</feature>
<dbReference type="InterPro" id="IPR013342">
    <property type="entry name" value="Mandelate_racemase_C"/>
</dbReference>
<dbReference type="SFLD" id="SFLDF00009">
    <property type="entry name" value="o-succinylbenzoate_synthase"/>
    <property type="match status" value="1"/>
</dbReference>
<evidence type="ECO:0000256" key="6">
    <source>
        <dbReference type="ARBA" id="ARBA00029491"/>
    </source>
</evidence>
<keyword evidence="10" id="KW-1185">Reference proteome</keyword>
<evidence type="ECO:0000256" key="4">
    <source>
        <dbReference type="ARBA" id="ARBA00022842"/>
    </source>
</evidence>
<accession>A0A4S3PMW5</accession>
<dbReference type="SUPFAM" id="SSF54826">
    <property type="entry name" value="Enolase N-terminal domain-like"/>
    <property type="match status" value="1"/>
</dbReference>
<dbReference type="EMBL" id="SLUB01000044">
    <property type="protein sequence ID" value="THE10554.1"/>
    <property type="molecule type" value="Genomic_DNA"/>
</dbReference>
<evidence type="ECO:0000256" key="2">
    <source>
        <dbReference type="ARBA" id="ARBA00022428"/>
    </source>
</evidence>
<dbReference type="InterPro" id="IPR029017">
    <property type="entry name" value="Enolase-like_N"/>
</dbReference>
<dbReference type="PANTHER" id="PTHR48073">
    <property type="entry name" value="O-SUCCINYLBENZOATE SYNTHASE-RELATED"/>
    <property type="match status" value="1"/>
</dbReference>
<dbReference type="NCBIfam" id="TIGR01928">
    <property type="entry name" value="menC_lowGC_arch"/>
    <property type="match status" value="1"/>
</dbReference>
<comment type="pathway">
    <text evidence="7">Quinol/quinone metabolism; menaquinone biosynthesis.</text>
</comment>
<dbReference type="UniPathway" id="UPA00079"/>
<evidence type="ECO:0000313" key="9">
    <source>
        <dbReference type="EMBL" id="THE10554.1"/>
    </source>
</evidence>
<dbReference type="RefSeq" id="WP_136381001.1">
    <property type="nucleotide sequence ID" value="NZ_SLUB01000044.1"/>
</dbReference>
<dbReference type="OrthoDB" id="9774531at2"/>
<dbReference type="Proteomes" id="UP000306477">
    <property type="component" value="Unassembled WGS sequence"/>
</dbReference>
<dbReference type="EC" id="4.2.1.113" evidence="6 7"/>
<dbReference type="Pfam" id="PF13378">
    <property type="entry name" value="MR_MLE_C"/>
    <property type="match status" value="1"/>
</dbReference>
<comment type="pathway">
    <text evidence="7">Quinol/quinone metabolism; 1,4-dihydroxy-2-naphthoate biosynthesis; 1,4-dihydroxy-2-naphthoate from chorismate: step 4/7.</text>
</comment>
<dbReference type="SMART" id="SM00922">
    <property type="entry name" value="MR_MLE"/>
    <property type="match status" value="1"/>
</dbReference>
<dbReference type="Gene3D" id="3.30.390.10">
    <property type="entry name" value="Enolase-like, N-terminal domain"/>
    <property type="match status" value="1"/>
</dbReference>
<dbReference type="InterPro" id="IPR047585">
    <property type="entry name" value="MenC"/>
</dbReference>
<evidence type="ECO:0000259" key="8">
    <source>
        <dbReference type="SMART" id="SM00922"/>
    </source>
</evidence>
<organism evidence="9 10">
    <name type="scientific">Bacillus timonensis</name>
    <dbReference type="NCBI Taxonomy" id="1033734"/>
    <lineage>
        <taxon>Bacteria</taxon>
        <taxon>Bacillati</taxon>
        <taxon>Bacillota</taxon>
        <taxon>Bacilli</taxon>
        <taxon>Bacillales</taxon>
        <taxon>Bacillaceae</taxon>
        <taxon>Bacillus</taxon>
    </lineage>
</organism>
<gene>
    <name evidence="7 9" type="primary">menC</name>
    <name evidence="9" type="ORF">E1I69_18275</name>
</gene>
<dbReference type="HAMAP" id="MF_01933">
    <property type="entry name" value="MenC_2"/>
    <property type="match status" value="1"/>
</dbReference>
<keyword evidence="5 7" id="KW-0456">Lyase</keyword>
<comment type="function">
    <text evidence="7">Converts 2-succinyl-6-hydroxy-2,4-cyclohexadiene-1-carboxylate (SHCHC) to 2-succinylbenzoate (OSB).</text>
</comment>
<dbReference type="InterPro" id="IPR010197">
    <property type="entry name" value="OSBS/NAAAR"/>
</dbReference>
<evidence type="ECO:0000313" key="10">
    <source>
        <dbReference type="Proteomes" id="UP000306477"/>
    </source>
</evidence>
<keyword evidence="2 7" id="KW-0474">Menaquinone biosynthesis</keyword>
<dbReference type="SFLD" id="SFLDS00001">
    <property type="entry name" value="Enolase"/>
    <property type="match status" value="1"/>
</dbReference>
<sequence>MEIKSIVLRYMRMRLLYPFKTSVGTLADKDFILVEVKSKSGLSGWAETVSDAIPIYHEETVKTNWHMLKDILIPKLMNTEIQHPDDVSNAFKDLRGNYNAKAALDGAIWDLFAKEQGISLAKAIGGVKDKIEVGVSVGIQKSEKELLQKIEGFVSKGYKRIKVKIMPGWDMNILKAIRREFPDIPLMADANCAYTIDDIPYLTQLDEFNLMMVEQPFGFDDLIDHARLQKELKIPICLDESIHTAEDVRKAIEIGSGKIMNLKIGRVGGITESLRIHDLCIKNNIPMWCGGMLEAGIGRAHNIAITSLANFILPGDTAPSAHYWQDDIITPEVTMKDGYIEVPNGPGIGYEPNRDKIEDFMLYSETFHNHS</sequence>
<dbReference type="InterPro" id="IPR036849">
    <property type="entry name" value="Enolase-like_C_sf"/>
</dbReference>
<dbReference type="GO" id="GO:0009234">
    <property type="term" value="P:menaquinone biosynthetic process"/>
    <property type="evidence" value="ECO:0007669"/>
    <property type="project" value="UniProtKB-UniRule"/>
</dbReference>
<keyword evidence="3 7" id="KW-0479">Metal-binding</keyword>
<feature type="active site" description="Proton acceptor" evidence="7">
    <location>
        <position position="263"/>
    </location>
</feature>
<feature type="binding site" evidence="7">
    <location>
        <position position="189"/>
    </location>
    <ligand>
        <name>Mg(2+)</name>
        <dbReference type="ChEBI" id="CHEBI:18420"/>
    </ligand>
</feature>
<comment type="caution">
    <text evidence="9">The sequence shown here is derived from an EMBL/GenBank/DDBJ whole genome shotgun (WGS) entry which is preliminary data.</text>
</comment>
<dbReference type="UniPathway" id="UPA01057">
    <property type="reaction ID" value="UER00165"/>
</dbReference>
<dbReference type="Pfam" id="PF02746">
    <property type="entry name" value="MR_MLE_N"/>
    <property type="match status" value="1"/>
</dbReference>
<evidence type="ECO:0000256" key="1">
    <source>
        <dbReference type="ARBA" id="ARBA00001968"/>
    </source>
</evidence>
<protein>
    <recommendedName>
        <fullName evidence="6 7">o-succinylbenzoate synthase</fullName>
        <shortName evidence="7">OSB synthase</shortName>
        <shortName evidence="7">OSBS</shortName>
        <ecNumber evidence="6 7">4.2.1.113</ecNumber>
    </recommendedName>
    <alternativeName>
        <fullName evidence="7">4-(2'-carboxyphenyl)-4-oxybutyric acid synthase</fullName>
    </alternativeName>
    <alternativeName>
        <fullName evidence="7">o-succinylbenzoic acid synthase</fullName>
    </alternativeName>
</protein>
<reference evidence="9 10" key="1">
    <citation type="journal article" date="2019" name="Indoor Air">
        <title>Impacts of indoor surface finishes on bacterial viability.</title>
        <authorList>
            <person name="Hu J."/>
            <person name="Maamar S.B."/>
            <person name="Glawe A.J."/>
            <person name="Gottel N."/>
            <person name="Gilbert J.A."/>
            <person name="Hartmann E.M."/>
        </authorList>
    </citation>
    <scope>NUCLEOTIDE SEQUENCE [LARGE SCALE GENOMIC DNA]</scope>
    <source>
        <strain evidence="9 10">AF060A6</strain>
    </source>
</reference>